<protein>
    <submittedName>
        <fullName evidence="1">Uncharacterized protein</fullName>
    </submittedName>
</protein>
<evidence type="ECO:0000313" key="2">
    <source>
        <dbReference type="Proteomes" id="UP000230959"/>
    </source>
</evidence>
<gene>
    <name evidence="1" type="ORF">COV02_01830</name>
</gene>
<dbReference type="Proteomes" id="UP000230959">
    <property type="component" value="Unassembled WGS sequence"/>
</dbReference>
<accession>A0A2M8LAE3</accession>
<comment type="caution">
    <text evidence="1">The sequence shown here is derived from an EMBL/GenBank/DDBJ whole genome shotgun (WGS) entry which is preliminary data.</text>
</comment>
<proteinExistence type="predicted"/>
<sequence length="68" mass="7786">MVENDLILSEPVYILKEAEMRELLRRLTPVSVVATIGHNPTEAEEKILFKSLARGYMKMPDVKMYSSC</sequence>
<evidence type="ECO:0000313" key="1">
    <source>
        <dbReference type="EMBL" id="PJE73589.1"/>
    </source>
</evidence>
<dbReference type="EMBL" id="PFER01000027">
    <property type="protein sequence ID" value="PJE73589.1"/>
    <property type="molecule type" value="Genomic_DNA"/>
</dbReference>
<organism evidence="1 2">
    <name type="scientific">Candidatus Terrybacteria bacterium CG10_big_fil_rev_8_21_14_0_10_41_10</name>
    <dbReference type="NCBI Taxonomy" id="1975026"/>
    <lineage>
        <taxon>Bacteria</taxon>
        <taxon>Candidatus Terryibacteriota</taxon>
    </lineage>
</organism>
<dbReference type="AlphaFoldDB" id="A0A2M8LAE3"/>
<name>A0A2M8LAE3_9BACT</name>
<reference evidence="2" key="1">
    <citation type="submission" date="2017-09" db="EMBL/GenBank/DDBJ databases">
        <title>Depth-based differentiation of microbial function through sediment-hosted aquifers and enrichment of novel symbionts in the deep terrestrial subsurface.</title>
        <authorList>
            <person name="Probst A.J."/>
            <person name="Ladd B."/>
            <person name="Jarett J.K."/>
            <person name="Geller-Mcgrath D.E."/>
            <person name="Sieber C.M.K."/>
            <person name="Emerson J.B."/>
            <person name="Anantharaman K."/>
            <person name="Thomas B.C."/>
            <person name="Malmstrom R."/>
            <person name="Stieglmeier M."/>
            <person name="Klingl A."/>
            <person name="Woyke T."/>
            <person name="Ryan C.M."/>
            <person name="Banfield J.F."/>
        </authorList>
    </citation>
    <scope>NUCLEOTIDE SEQUENCE [LARGE SCALE GENOMIC DNA]</scope>
</reference>